<feature type="domain" description="DM" evidence="11">
    <location>
        <begin position="246"/>
        <end position="293"/>
    </location>
</feature>
<dbReference type="SMART" id="SM00301">
    <property type="entry name" value="DM"/>
    <property type="match status" value="1"/>
</dbReference>
<comment type="caution">
    <text evidence="12">The sequence shown here is derived from an EMBL/GenBank/DDBJ whole genome shotgun (WGS) entry which is preliminary data.</text>
</comment>
<comment type="function">
    <text evidence="6">May be involved in sexual development.</text>
</comment>
<keyword evidence="3 9" id="KW-0862">Zinc</keyword>
<dbReference type="InterPro" id="IPR026607">
    <property type="entry name" value="DMRT"/>
</dbReference>
<evidence type="ECO:0000256" key="5">
    <source>
        <dbReference type="ARBA" id="ARBA00023242"/>
    </source>
</evidence>
<sequence length="635" mass="68147">MRVKLWLNRSLPAPLSLPYLKECIYPDPFPRRSGAGVKWQVNSLLSLSPGPTLGVPVKLRRLQRRGDTGGDPGPAGPQAGQRRWERPLKKEEKGSTGVQGQRKHAATYVGSSMAFVVILKGVKTPLICVAVLKEMKASHSFLDAYGPNEVASVAWLLNEQVKKQVLPFGGSGDVDFFNVCEHRGEITYGMDLRPELPTASSASQVHPGAAAVAAAASIPVTMASNLLRGPPLLLRAADKYPRTPKCARCRNHGVVSALKGHKRYCRWKDCMCAKCTLIAERQRVMAAQVALRRQQAQEENEARELQLLYGTAEGLALAAANGIIPPRPNYEVFGSVNSESNSETSIQKYDLFPKTQMSGSTTPQKKPGSTESDSAPGMSSPDGRHGGGSGSENGDSESFINSPVSKPLKDGEETPGSVSSLGSDSGSETDKDEQEPSPSSAASRHMNAIDILTRVFPSHKRSVLELVLQGCGKDVVQAIEQILNNSGAQTPNKAGPEETWTAERMVQSAQQTPAASATAATPTRPMLAGAMTLSNRSAFSPLQPNAPHFGADPGTYPLGTHLGLNPLRLAYSAHSRGLAFMTPYSTTGLMPTLGFRPPMDYAFSDLIRDRTMLHKEQGYASGLYGPLVNNTPDKQ</sequence>
<evidence type="ECO:0000256" key="3">
    <source>
        <dbReference type="ARBA" id="ARBA00022833"/>
    </source>
</evidence>
<keyword evidence="5 9" id="KW-0539">Nucleus</keyword>
<evidence type="ECO:0000256" key="8">
    <source>
        <dbReference type="ARBA" id="ARBA00034363"/>
    </source>
</evidence>
<gene>
    <name evidence="12" type="primary">DMRTA2</name>
    <name evidence="12" type="ORF">ILYODFUR_000046</name>
</gene>
<name>A0ABV0SH60_9TELE</name>
<dbReference type="InterPro" id="IPR036407">
    <property type="entry name" value="DM_DNA-bd_sf"/>
</dbReference>
<accession>A0ABV0SH60</accession>
<feature type="region of interest" description="Disordered" evidence="10">
    <location>
        <begin position="351"/>
        <end position="445"/>
    </location>
</feature>
<feature type="compositionally biased region" description="Basic and acidic residues" evidence="10">
    <location>
        <begin position="82"/>
        <end position="94"/>
    </location>
</feature>
<comment type="subcellular location">
    <subcellularLocation>
        <location evidence="9">Nucleus</location>
    </subcellularLocation>
</comment>
<dbReference type="PROSITE" id="PS40000">
    <property type="entry name" value="DM_1"/>
    <property type="match status" value="1"/>
</dbReference>
<dbReference type="Pfam" id="PF20624">
    <property type="entry name" value="DMRT5_DMB"/>
    <property type="match status" value="1"/>
</dbReference>
<dbReference type="PROSITE" id="PS50809">
    <property type="entry name" value="DM_2"/>
    <property type="match status" value="1"/>
</dbReference>
<feature type="compositionally biased region" description="Polar residues" evidence="10">
    <location>
        <begin position="355"/>
        <end position="373"/>
    </location>
</feature>
<keyword evidence="4 9" id="KW-0238">DNA-binding</keyword>
<dbReference type="InterPro" id="IPR005173">
    <property type="entry name" value="DMA"/>
</dbReference>
<evidence type="ECO:0000259" key="11">
    <source>
        <dbReference type="PROSITE" id="PS50809"/>
    </source>
</evidence>
<evidence type="ECO:0000256" key="7">
    <source>
        <dbReference type="ARBA" id="ARBA00034335"/>
    </source>
</evidence>
<evidence type="ECO:0000256" key="2">
    <source>
        <dbReference type="ARBA" id="ARBA00022723"/>
    </source>
</evidence>
<dbReference type="PANTHER" id="PTHR12322:SF76">
    <property type="entry name" value="DOUBLESEX- AND MAB-3-RELATED TRANSCRIPTION FACTOR A2"/>
    <property type="match status" value="1"/>
</dbReference>
<dbReference type="Pfam" id="PF00751">
    <property type="entry name" value="DM"/>
    <property type="match status" value="1"/>
</dbReference>
<reference evidence="12 13" key="1">
    <citation type="submission" date="2021-06" db="EMBL/GenBank/DDBJ databases">
        <authorList>
            <person name="Palmer J.M."/>
        </authorList>
    </citation>
    <scope>NUCLEOTIDE SEQUENCE [LARGE SCALE GENOMIC DNA]</scope>
    <source>
        <strain evidence="13">if_2019</strain>
        <tissue evidence="12">Muscle</tissue>
    </source>
</reference>
<evidence type="ECO:0000313" key="12">
    <source>
        <dbReference type="EMBL" id="MEQ2219918.1"/>
    </source>
</evidence>
<evidence type="ECO:0000256" key="9">
    <source>
        <dbReference type="PROSITE-ProRule" id="PRU00070"/>
    </source>
</evidence>
<proteinExistence type="inferred from homology"/>
<dbReference type="EMBL" id="JAHRIQ010000003">
    <property type="protein sequence ID" value="MEQ2219918.1"/>
    <property type="molecule type" value="Genomic_DNA"/>
</dbReference>
<dbReference type="InterPro" id="IPR009060">
    <property type="entry name" value="UBA-like_sf"/>
</dbReference>
<dbReference type="InterPro" id="IPR001275">
    <property type="entry name" value="DM_DNA-bd"/>
</dbReference>
<feature type="DNA-binding region" description="DM" evidence="9">
    <location>
        <begin position="246"/>
        <end position="293"/>
    </location>
</feature>
<protein>
    <recommendedName>
        <fullName evidence="7">Doublesex- and mab-3-related transcription factor A2</fullName>
    </recommendedName>
    <alternativeName>
        <fullName evidence="8">Doublesex- and mab-3-related transcription factor 5</fullName>
    </alternativeName>
</protein>
<dbReference type="Gene3D" id="4.10.1040.10">
    <property type="entry name" value="DM DNA-binding domain"/>
    <property type="match status" value="1"/>
</dbReference>
<evidence type="ECO:0000313" key="13">
    <source>
        <dbReference type="Proteomes" id="UP001482620"/>
    </source>
</evidence>
<dbReference type="Pfam" id="PF03474">
    <property type="entry name" value="DMA"/>
    <property type="match status" value="1"/>
</dbReference>
<evidence type="ECO:0000256" key="1">
    <source>
        <dbReference type="ARBA" id="ARBA00006834"/>
    </source>
</evidence>
<keyword evidence="2 9" id="KW-0479">Metal-binding</keyword>
<dbReference type="InterPro" id="IPR046472">
    <property type="entry name" value="DMRT5_1_DMB_dom"/>
</dbReference>
<evidence type="ECO:0000256" key="4">
    <source>
        <dbReference type="ARBA" id="ARBA00023125"/>
    </source>
</evidence>
<dbReference type="PANTHER" id="PTHR12322">
    <property type="entry name" value="DOUBLESEX AND MAB-3 RELATED TRANSCRIPTION FACTOR DMRT"/>
    <property type="match status" value="1"/>
</dbReference>
<comment type="similarity">
    <text evidence="1">Belongs to the DMRT family.</text>
</comment>
<evidence type="ECO:0000256" key="6">
    <source>
        <dbReference type="ARBA" id="ARBA00034300"/>
    </source>
</evidence>
<feature type="region of interest" description="Disordered" evidence="10">
    <location>
        <begin position="62"/>
        <end position="99"/>
    </location>
</feature>
<dbReference type="Proteomes" id="UP001482620">
    <property type="component" value="Unassembled WGS sequence"/>
</dbReference>
<feature type="compositionally biased region" description="Low complexity" evidence="10">
    <location>
        <begin position="416"/>
        <end position="426"/>
    </location>
</feature>
<keyword evidence="13" id="KW-1185">Reference proteome</keyword>
<organism evidence="12 13">
    <name type="scientific">Ilyodon furcidens</name>
    <name type="common">goldbreast splitfin</name>
    <dbReference type="NCBI Taxonomy" id="33524"/>
    <lineage>
        <taxon>Eukaryota</taxon>
        <taxon>Metazoa</taxon>
        <taxon>Chordata</taxon>
        <taxon>Craniata</taxon>
        <taxon>Vertebrata</taxon>
        <taxon>Euteleostomi</taxon>
        <taxon>Actinopterygii</taxon>
        <taxon>Neopterygii</taxon>
        <taxon>Teleostei</taxon>
        <taxon>Neoteleostei</taxon>
        <taxon>Acanthomorphata</taxon>
        <taxon>Ovalentaria</taxon>
        <taxon>Atherinomorphae</taxon>
        <taxon>Cyprinodontiformes</taxon>
        <taxon>Goodeidae</taxon>
        <taxon>Ilyodon</taxon>
    </lineage>
</organism>
<dbReference type="Gene3D" id="1.10.8.10">
    <property type="entry name" value="DNA helicase RuvA subunit, C-terminal domain"/>
    <property type="match status" value="1"/>
</dbReference>
<evidence type="ECO:0000256" key="10">
    <source>
        <dbReference type="SAM" id="MobiDB-lite"/>
    </source>
</evidence>
<dbReference type="SUPFAM" id="SSF82927">
    <property type="entry name" value="Cysteine-rich DNA binding domain, (DM domain)"/>
    <property type="match status" value="1"/>
</dbReference>
<dbReference type="SUPFAM" id="SSF46934">
    <property type="entry name" value="UBA-like"/>
    <property type="match status" value="1"/>
</dbReference>